<evidence type="ECO:0000256" key="7">
    <source>
        <dbReference type="ARBA" id="ARBA00022927"/>
    </source>
</evidence>
<feature type="compositionally biased region" description="Polar residues" evidence="9">
    <location>
        <begin position="225"/>
        <end position="234"/>
    </location>
</feature>
<name>A0A2S5BBF5_9BASI</name>
<keyword evidence="8" id="KW-0472">Membrane</keyword>
<dbReference type="InterPro" id="IPR044538">
    <property type="entry name" value="Vta1-like"/>
</dbReference>
<feature type="region of interest" description="Disordered" evidence="9">
    <location>
        <begin position="148"/>
        <end position="176"/>
    </location>
</feature>
<dbReference type="STRING" id="741276.A0A2S5BBF5"/>
<organism evidence="12 13">
    <name type="scientific">Rhodotorula taiwanensis</name>
    <dbReference type="NCBI Taxonomy" id="741276"/>
    <lineage>
        <taxon>Eukaryota</taxon>
        <taxon>Fungi</taxon>
        <taxon>Dikarya</taxon>
        <taxon>Basidiomycota</taxon>
        <taxon>Pucciniomycotina</taxon>
        <taxon>Microbotryomycetes</taxon>
        <taxon>Sporidiobolales</taxon>
        <taxon>Sporidiobolaceae</taxon>
        <taxon>Rhodotorula</taxon>
    </lineage>
</organism>
<keyword evidence="7" id="KW-0653">Protein transport</keyword>
<dbReference type="AlphaFoldDB" id="A0A2S5BBF5"/>
<evidence type="ECO:0000259" key="10">
    <source>
        <dbReference type="Pfam" id="PF04652"/>
    </source>
</evidence>
<dbReference type="GO" id="GO:0015031">
    <property type="term" value="P:protein transport"/>
    <property type="evidence" value="ECO:0007669"/>
    <property type="project" value="UniProtKB-KW"/>
</dbReference>
<feature type="compositionally biased region" description="Acidic residues" evidence="9">
    <location>
        <begin position="240"/>
        <end position="251"/>
    </location>
</feature>
<sequence length="399" mass="42764">MAAIPAELKAISPYLARANELEKAEPVISYWCTYYALHQAMSIGSKDPESQVYLFELMDKLESTKAANANEDAFTDDVAAAAYIENFGLKLFSQADNEDRKAKATRLTARKFLAAANFLELLAIFGENRDRIKYAKWKAADIAKAFREGRTPTPGPAGGLQEGEEDAADPSKVTPAEAKELSKEFEALDTGSVREGSEAFEAQAREPAPVSPTAASADEDITSFAFPQQPSTEPSAPPDEAPDFVDEESDFDPSSLVPAPRTDPTHLDSTADELDSVATEIAPTSHQTSELPLPHAHLPSEPPAFPSAVFPSAPPSLPSPPTVPSHPAATFSPGHVPAPAAAAPRPAPPPVVAQRPDTFDPMTVGDIQKHARWAISALNYEDFETARKELRLALAILGE</sequence>
<keyword evidence="5" id="KW-0963">Cytoplasm</keyword>
<evidence type="ECO:0000256" key="4">
    <source>
        <dbReference type="ARBA" id="ARBA00022448"/>
    </source>
</evidence>
<protein>
    <recommendedName>
        <fullName evidence="14">Vta1/callose synthase N-terminal domain-containing protein</fullName>
    </recommendedName>
</protein>
<dbReference type="InterPro" id="IPR023175">
    <property type="entry name" value="Vta1/CALS_N_sf"/>
</dbReference>
<evidence type="ECO:0008006" key="14">
    <source>
        <dbReference type="Google" id="ProtNLM"/>
    </source>
</evidence>
<dbReference type="Proteomes" id="UP000237144">
    <property type="component" value="Unassembled WGS sequence"/>
</dbReference>
<comment type="similarity">
    <text evidence="3">Belongs to the VTA1 family.</text>
</comment>
<feature type="domain" description="Vta1 C-terminal" evidence="11">
    <location>
        <begin position="366"/>
        <end position="398"/>
    </location>
</feature>
<evidence type="ECO:0000256" key="1">
    <source>
        <dbReference type="ARBA" id="ARBA00004481"/>
    </source>
</evidence>
<reference evidence="12 13" key="1">
    <citation type="journal article" date="2018" name="Front. Microbiol.">
        <title>Prospects for Fungal Bioremediation of Acidic Radioactive Waste Sites: Characterization and Genome Sequence of Rhodotorula taiwanensis MD1149.</title>
        <authorList>
            <person name="Tkavc R."/>
            <person name="Matrosova V.Y."/>
            <person name="Grichenko O.E."/>
            <person name="Gostincar C."/>
            <person name="Volpe R.P."/>
            <person name="Klimenkova P."/>
            <person name="Gaidamakova E.K."/>
            <person name="Zhou C.E."/>
            <person name="Stewart B.J."/>
            <person name="Lyman M.G."/>
            <person name="Malfatti S.A."/>
            <person name="Rubinfeld B."/>
            <person name="Courtot M."/>
            <person name="Singh J."/>
            <person name="Dalgard C.L."/>
            <person name="Hamilton T."/>
            <person name="Frey K.G."/>
            <person name="Gunde-Cimerman N."/>
            <person name="Dugan L."/>
            <person name="Daly M.J."/>
        </authorList>
    </citation>
    <scope>NUCLEOTIDE SEQUENCE [LARGE SCALE GENOMIC DNA]</scope>
    <source>
        <strain evidence="12 13">MD1149</strain>
    </source>
</reference>
<dbReference type="GO" id="GO:0005771">
    <property type="term" value="C:multivesicular body"/>
    <property type="evidence" value="ECO:0007669"/>
    <property type="project" value="TreeGrafter"/>
</dbReference>
<feature type="region of interest" description="Disordered" evidence="9">
    <location>
        <begin position="197"/>
        <end position="216"/>
    </location>
</feature>
<keyword evidence="4" id="KW-0813">Transport</keyword>
<keyword evidence="6" id="KW-0967">Endosome</keyword>
<comment type="caution">
    <text evidence="12">The sequence shown here is derived from an EMBL/GenBank/DDBJ whole genome shotgun (WGS) entry which is preliminary data.</text>
</comment>
<dbReference type="InterPro" id="IPR041212">
    <property type="entry name" value="Vta1_C"/>
</dbReference>
<dbReference type="GO" id="GO:0010008">
    <property type="term" value="C:endosome membrane"/>
    <property type="evidence" value="ECO:0007669"/>
    <property type="project" value="UniProtKB-SubCell"/>
</dbReference>
<accession>A0A2S5BBF5</accession>
<evidence type="ECO:0000256" key="9">
    <source>
        <dbReference type="SAM" id="MobiDB-lite"/>
    </source>
</evidence>
<feature type="compositionally biased region" description="Pro residues" evidence="9">
    <location>
        <begin position="312"/>
        <end position="324"/>
    </location>
</feature>
<evidence type="ECO:0000256" key="2">
    <source>
        <dbReference type="ARBA" id="ARBA00004496"/>
    </source>
</evidence>
<evidence type="ECO:0000256" key="5">
    <source>
        <dbReference type="ARBA" id="ARBA00022490"/>
    </source>
</evidence>
<evidence type="ECO:0000313" key="13">
    <source>
        <dbReference type="Proteomes" id="UP000237144"/>
    </source>
</evidence>
<dbReference type="GO" id="GO:0032511">
    <property type="term" value="P:late endosome to vacuole transport via multivesicular body sorting pathway"/>
    <property type="evidence" value="ECO:0007669"/>
    <property type="project" value="InterPro"/>
</dbReference>
<evidence type="ECO:0000256" key="6">
    <source>
        <dbReference type="ARBA" id="ARBA00022753"/>
    </source>
</evidence>
<evidence type="ECO:0000259" key="11">
    <source>
        <dbReference type="Pfam" id="PF18097"/>
    </source>
</evidence>
<proteinExistence type="inferred from homology"/>
<evidence type="ECO:0000313" key="12">
    <source>
        <dbReference type="EMBL" id="POY74115.1"/>
    </source>
</evidence>
<dbReference type="EMBL" id="PJQD01000029">
    <property type="protein sequence ID" value="POY74115.1"/>
    <property type="molecule type" value="Genomic_DNA"/>
</dbReference>
<evidence type="ECO:0000256" key="3">
    <source>
        <dbReference type="ARBA" id="ARBA00007895"/>
    </source>
</evidence>
<dbReference type="PANTHER" id="PTHR46009:SF1">
    <property type="entry name" value="VACUOLAR PROTEIN SORTING-ASSOCIATED PROTEIN VTA1 HOMOLOG"/>
    <property type="match status" value="1"/>
</dbReference>
<feature type="domain" description="Vta1/callose synthase N-terminal" evidence="10">
    <location>
        <begin position="11"/>
        <end position="148"/>
    </location>
</feature>
<dbReference type="PANTHER" id="PTHR46009">
    <property type="entry name" value="VACUOLAR PROTEIN SORTING-ASSOCIATED PROTEIN VTA1 HOMOLOG"/>
    <property type="match status" value="1"/>
</dbReference>
<dbReference type="Gene3D" id="1.20.5.420">
    <property type="entry name" value="Immunoglobulin FC, subunit C"/>
    <property type="match status" value="1"/>
</dbReference>
<keyword evidence="13" id="KW-1185">Reference proteome</keyword>
<dbReference type="Pfam" id="PF18097">
    <property type="entry name" value="Vta1_C"/>
    <property type="match status" value="1"/>
</dbReference>
<comment type="subcellular location">
    <subcellularLocation>
        <location evidence="2">Cytoplasm</location>
    </subcellularLocation>
    <subcellularLocation>
        <location evidence="1">Endosome membrane</location>
        <topology evidence="1">Peripheral membrane protein</topology>
    </subcellularLocation>
</comment>
<evidence type="ECO:0000256" key="8">
    <source>
        <dbReference type="ARBA" id="ARBA00023136"/>
    </source>
</evidence>
<dbReference type="Pfam" id="PF04652">
    <property type="entry name" value="Vta1"/>
    <property type="match status" value="1"/>
</dbReference>
<gene>
    <name evidence="12" type="ORF">BMF94_2927</name>
</gene>
<dbReference type="OrthoDB" id="391137at2759"/>
<dbReference type="InterPro" id="IPR039431">
    <property type="entry name" value="Vta1/CALS_N"/>
</dbReference>
<feature type="region of interest" description="Disordered" evidence="9">
    <location>
        <begin position="225"/>
        <end position="358"/>
    </location>
</feature>
<dbReference type="Gene3D" id="1.25.40.270">
    <property type="entry name" value="Vacuolar protein sorting-associated protein vta1"/>
    <property type="match status" value="1"/>
</dbReference>